<evidence type="ECO:0000313" key="3">
    <source>
        <dbReference type="EMBL" id="SDK68660.1"/>
    </source>
</evidence>
<dbReference type="SUPFAM" id="SSF52091">
    <property type="entry name" value="SpoIIaa-like"/>
    <property type="match status" value="1"/>
</dbReference>
<dbReference type="RefSeq" id="WP_090766277.1">
    <property type="nucleotide sequence ID" value="NZ_FNFB01000010.1"/>
</dbReference>
<evidence type="ECO:0000256" key="1">
    <source>
        <dbReference type="SAM" id="MobiDB-lite"/>
    </source>
</evidence>
<keyword evidence="4" id="KW-1185">Reference proteome</keyword>
<feature type="region of interest" description="Disordered" evidence="1">
    <location>
        <begin position="1"/>
        <end position="23"/>
    </location>
</feature>
<name>A0A1G9DXW2_9ACTN</name>
<dbReference type="InterPro" id="IPR058548">
    <property type="entry name" value="MlaB-like_STAS"/>
</dbReference>
<dbReference type="CDD" id="cd07043">
    <property type="entry name" value="STAS_anti-anti-sigma_factors"/>
    <property type="match status" value="1"/>
</dbReference>
<dbReference type="InterPro" id="IPR002645">
    <property type="entry name" value="STAS_dom"/>
</dbReference>
<dbReference type="PROSITE" id="PS50801">
    <property type="entry name" value="STAS"/>
    <property type="match status" value="1"/>
</dbReference>
<evidence type="ECO:0000259" key="2">
    <source>
        <dbReference type="PROSITE" id="PS50801"/>
    </source>
</evidence>
<proteinExistence type="predicted"/>
<dbReference type="EMBL" id="FNFB01000010">
    <property type="protein sequence ID" value="SDK68660.1"/>
    <property type="molecule type" value="Genomic_DNA"/>
</dbReference>
<dbReference type="Gene3D" id="3.30.750.24">
    <property type="entry name" value="STAS domain"/>
    <property type="match status" value="1"/>
</dbReference>
<dbReference type="Proteomes" id="UP000198683">
    <property type="component" value="Unassembled WGS sequence"/>
</dbReference>
<dbReference type="STRING" id="683260.SAMN05421874_11048"/>
<dbReference type="AlphaFoldDB" id="A0A1G9DXW2"/>
<feature type="domain" description="STAS" evidence="2">
    <location>
        <begin position="37"/>
        <end position="126"/>
    </location>
</feature>
<sequence length="126" mass="13934">MITTRHDAAPCTHRVGASPNGRATTSSEQVLYVDPFLRITCVVQPGPSVIKLHGEIDRGNCRDVRTTLDRARHIDHQLIVDLAGVTFTDISGVRTLRDFATSGGVKVRDAPRQMRRLMDLIGLARF</sequence>
<dbReference type="InterPro" id="IPR036513">
    <property type="entry name" value="STAS_dom_sf"/>
</dbReference>
<dbReference type="Pfam" id="PF13466">
    <property type="entry name" value="STAS_2"/>
    <property type="match status" value="1"/>
</dbReference>
<gene>
    <name evidence="3" type="ORF">SAMN05421874_11048</name>
</gene>
<accession>A0A1G9DXW2</accession>
<dbReference type="OrthoDB" id="3543114at2"/>
<organism evidence="3 4">
    <name type="scientific">Nonomuraea maritima</name>
    <dbReference type="NCBI Taxonomy" id="683260"/>
    <lineage>
        <taxon>Bacteria</taxon>
        <taxon>Bacillati</taxon>
        <taxon>Actinomycetota</taxon>
        <taxon>Actinomycetes</taxon>
        <taxon>Streptosporangiales</taxon>
        <taxon>Streptosporangiaceae</taxon>
        <taxon>Nonomuraea</taxon>
    </lineage>
</organism>
<reference evidence="3 4" key="1">
    <citation type="submission" date="2016-10" db="EMBL/GenBank/DDBJ databases">
        <authorList>
            <person name="de Groot N.N."/>
        </authorList>
    </citation>
    <scope>NUCLEOTIDE SEQUENCE [LARGE SCALE GENOMIC DNA]</scope>
    <source>
        <strain evidence="3 4">CGMCC 4.5681</strain>
    </source>
</reference>
<protein>
    <submittedName>
        <fullName evidence="3">Anti-anti-sigma regulatory factor (Antagonist of anti-sigma factor)</fullName>
    </submittedName>
</protein>
<evidence type="ECO:0000313" key="4">
    <source>
        <dbReference type="Proteomes" id="UP000198683"/>
    </source>
</evidence>